<comment type="caution">
    <text evidence="3">The sequence shown here is derived from an EMBL/GenBank/DDBJ whole genome shotgun (WGS) entry which is preliminary data.</text>
</comment>
<keyword evidence="4" id="KW-1185">Reference proteome</keyword>
<accession>A0A9X9XGE1</accession>
<dbReference type="AlphaFoldDB" id="A0A9X9XGE1"/>
<dbReference type="Pfam" id="PF07460">
    <property type="entry name" value="NUMOD3"/>
    <property type="match status" value="1"/>
</dbReference>
<dbReference type="GO" id="GO:0003677">
    <property type="term" value="F:DNA binding"/>
    <property type="evidence" value="ECO:0007669"/>
    <property type="project" value="InterPro"/>
</dbReference>
<reference evidence="3" key="2">
    <citation type="journal article" date="2021" name="Syst. Appl. Microbiol.">
        <title>Roseomonas hellenica sp. nov., isolated from roots of wild-growing Alkanna tinctoria.</title>
        <authorList>
            <person name="Rat A."/>
            <person name="Naranjo H.D."/>
            <person name="Lebbe L."/>
            <person name="Cnockaert M."/>
            <person name="Krigas N."/>
            <person name="Grigoriadou K."/>
            <person name="Maloupa E."/>
            <person name="Willems A."/>
        </authorList>
    </citation>
    <scope>NUCLEOTIDE SEQUENCE</scope>
    <source>
        <strain evidence="3">LMG 31228</strain>
    </source>
</reference>
<protein>
    <recommendedName>
        <fullName evidence="2">Nuclease associated modular domain-containing protein</fullName>
    </recommendedName>
</protein>
<reference evidence="3" key="1">
    <citation type="submission" date="2020-01" db="EMBL/GenBank/DDBJ databases">
        <authorList>
            <person name="Rat A."/>
        </authorList>
    </citation>
    <scope>NUCLEOTIDE SEQUENCE</scope>
    <source>
        <strain evidence="3">LMG 31228</strain>
    </source>
</reference>
<evidence type="ECO:0000259" key="2">
    <source>
        <dbReference type="Pfam" id="PF07460"/>
    </source>
</evidence>
<feature type="domain" description="Nuclease associated modular" evidence="2">
    <location>
        <begin position="16"/>
        <end position="32"/>
    </location>
</feature>
<proteinExistence type="predicted"/>
<dbReference type="Proteomes" id="UP001138709">
    <property type="component" value="Unassembled WGS sequence"/>
</dbReference>
<gene>
    <name evidence="3" type="ORF">GXW74_19955</name>
</gene>
<evidence type="ECO:0000313" key="4">
    <source>
        <dbReference type="Proteomes" id="UP001138709"/>
    </source>
</evidence>
<dbReference type="InterPro" id="IPR003611">
    <property type="entry name" value="NUMOD3"/>
</dbReference>
<dbReference type="EMBL" id="JAAEDL010000022">
    <property type="protein sequence ID" value="MBR0682777.1"/>
    <property type="molecule type" value="Genomic_DNA"/>
</dbReference>
<feature type="compositionally biased region" description="Basic and acidic residues" evidence="1">
    <location>
        <begin position="19"/>
        <end position="60"/>
    </location>
</feature>
<name>A0A9X9XGE1_9PROT</name>
<evidence type="ECO:0000256" key="1">
    <source>
        <dbReference type="SAM" id="MobiDB-lite"/>
    </source>
</evidence>
<sequence>MSDVVQPPRRRGRPPGTRLSDETRARMSEASKRALADPEVRARMSEASKRALADPEVRAR</sequence>
<feature type="region of interest" description="Disordered" evidence="1">
    <location>
        <begin position="1"/>
        <end position="60"/>
    </location>
</feature>
<organism evidence="3 4">
    <name type="scientific">Neoroseomonas eburnea</name>
    <dbReference type="NCBI Taxonomy" id="1346889"/>
    <lineage>
        <taxon>Bacteria</taxon>
        <taxon>Pseudomonadati</taxon>
        <taxon>Pseudomonadota</taxon>
        <taxon>Alphaproteobacteria</taxon>
        <taxon>Acetobacterales</taxon>
        <taxon>Acetobacteraceae</taxon>
        <taxon>Neoroseomonas</taxon>
    </lineage>
</organism>
<evidence type="ECO:0000313" key="3">
    <source>
        <dbReference type="EMBL" id="MBR0682777.1"/>
    </source>
</evidence>
<dbReference type="RefSeq" id="WP_211848314.1">
    <property type="nucleotide sequence ID" value="NZ_JAAEDL010000022.1"/>
</dbReference>
<feature type="non-terminal residue" evidence="3">
    <location>
        <position position="60"/>
    </location>
</feature>